<accession>A0A5E4ZUU4</accession>
<comment type="cofactor">
    <cofactor evidence="1">
        <name>Mg(2+)</name>
        <dbReference type="ChEBI" id="CHEBI:18420"/>
    </cofactor>
</comment>
<dbReference type="InterPro" id="IPR051121">
    <property type="entry name" value="FAH"/>
</dbReference>
<dbReference type="GO" id="GO:0019752">
    <property type="term" value="P:carboxylic acid metabolic process"/>
    <property type="evidence" value="ECO:0007669"/>
    <property type="project" value="UniProtKB-ARBA"/>
</dbReference>
<dbReference type="PANTHER" id="PTHR42796:SF4">
    <property type="entry name" value="FUMARYLACETOACETATE HYDROLASE DOMAIN-CONTAINING PROTEIN 2A"/>
    <property type="match status" value="1"/>
</dbReference>
<dbReference type="Proteomes" id="UP000414136">
    <property type="component" value="Unassembled WGS sequence"/>
</dbReference>
<dbReference type="RefSeq" id="WP_150624966.1">
    <property type="nucleotide sequence ID" value="NZ_CABPSQ010000002.1"/>
</dbReference>
<dbReference type="Pfam" id="PF01557">
    <property type="entry name" value="FAA_hydrolase"/>
    <property type="match status" value="1"/>
</dbReference>
<keyword evidence="6" id="KW-0413">Isomerase</keyword>
<dbReference type="GO" id="GO:0046872">
    <property type="term" value="F:metal ion binding"/>
    <property type="evidence" value="ECO:0007669"/>
    <property type="project" value="UniProtKB-KW"/>
</dbReference>
<evidence type="ECO:0000256" key="3">
    <source>
        <dbReference type="ARBA" id="ARBA00022723"/>
    </source>
</evidence>
<keyword evidence="3" id="KW-0479">Metal-binding</keyword>
<keyword evidence="7" id="KW-1185">Reference proteome</keyword>
<gene>
    <name evidence="6" type="ORF">PCA31118_01914</name>
</gene>
<name>A0A5E4ZUU4_9BURK</name>
<evidence type="ECO:0000259" key="5">
    <source>
        <dbReference type="Pfam" id="PF01557"/>
    </source>
</evidence>
<dbReference type="SUPFAM" id="SSF56529">
    <property type="entry name" value="FAH"/>
    <property type="match status" value="1"/>
</dbReference>
<dbReference type="OrthoDB" id="8582489at2"/>
<dbReference type="EMBL" id="CABPSQ010000002">
    <property type="protein sequence ID" value="VVE65139.1"/>
    <property type="molecule type" value="Genomic_DNA"/>
</dbReference>
<protein>
    <submittedName>
        <fullName evidence="6">5-carboxymethyl-2-hydroxymuconate isomerase</fullName>
    </submittedName>
</protein>
<organism evidence="6 7">
    <name type="scientific">Pandoraea captiosa</name>
    <dbReference type="NCBI Taxonomy" id="2508302"/>
    <lineage>
        <taxon>Bacteria</taxon>
        <taxon>Pseudomonadati</taxon>
        <taxon>Pseudomonadota</taxon>
        <taxon>Betaproteobacteria</taxon>
        <taxon>Burkholderiales</taxon>
        <taxon>Burkholderiaceae</taxon>
        <taxon>Pandoraea</taxon>
    </lineage>
</organism>
<dbReference type="InterPro" id="IPR036663">
    <property type="entry name" value="Fumarylacetoacetase_C_sf"/>
</dbReference>
<dbReference type="GO" id="GO:0016853">
    <property type="term" value="F:isomerase activity"/>
    <property type="evidence" value="ECO:0007669"/>
    <property type="project" value="UniProtKB-KW"/>
</dbReference>
<evidence type="ECO:0000313" key="6">
    <source>
        <dbReference type="EMBL" id="VVE65139.1"/>
    </source>
</evidence>
<dbReference type="Gene3D" id="3.90.850.10">
    <property type="entry name" value="Fumarylacetoacetase-like, C-terminal domain"/>
    <property type="match status" value="1"/>
</dbReference>
<dbReference type="PANTHER" id="PTHR42796">
    <property type="entry name" value="FUMARYLACETOACETATE HYDROLASE DOMAIN-CONTAINING PROTEIN 2A-RELATED"/>
    <property type="match status" value="1"/>
</dbReference>
<dbReference type="AlphaFoldDB" id="A0A5E4ZUU4"/>
<sequence>MKLAMFREGGRDRIGVVQADTIIDVTAGLPAHSPELIDWLPGMDTSWQILAMLAQQSTVRLPLSTVRLLPPVRRPAAFLAIGGNYESHIREIAHLNVTVGEHQIWFNKQVSCITGPYDDLVVPEGMSTLDYEVELAVIIGRPCRKVCARDAAKYIAGYTVSNDASIRERHGRSPTITLAKSFDSLGPLGPWMVTADEIPDPHSLQVRTWVNGELRQDGNTAEMRFNIFEQIEELSHAMTLQPGDVLATGTPAGIGATRQPPLFLLPGDVVRMQIEGIGEIENRVVASRPEKD</sequence>
<feature type="domain" description="Fumarylacetoacetase-like C-terminal" evidence="5">
    <location>
        <begin position="79"/>
        <end position="285"/>
    </location>
</feature>
<dbReference type="InterPro" id="IPR011234">
    <property type="entry name" value="Fumarylacetoacetase-like_C"/>
</dbReference>
<comment type="similarity">
    <text evidence="2">Belongs to the FAH family.</text>
</comment>
<reference evidence="6 7" key="1">
    <citation type="submission" date="2019-08" db="EMBL/GenBank/DDBJ databases">
        <authorList>
            <person name="Peeters C."/>
        </authorList>
    </citation>
    <scope>NUCLEOTIDE SEQUENCE [LARGE SCALE GENOMIC DNA]</scope>
    <source>
        <strain evidence="6 7">LMG 31118</strain>
    </source>
</reference>
<proteinExistence type="inferred from homology"/>
<evidence type="ECO:0000256" key="1">
    <source>
        <dbReference type="ARBA" id="ARBA00001946"/>
    </source>
</evidence>
<evidence type="ECO:0000256" key="4">
    <source>
        <dbReference type="ARBA" id="ARBA00022801"/>
    </source>
</evidence>
<evidence type="ECO:0000313" key="7">
    <source>
        <dbReference type="Proteomes" id="UP000414136"/>
    </source>
</evidence>
<keyword evidence="4" id="KW-0378">Hydrolase</keyword>
<evidence type="ECO:0000256" key="2">
    <source>
        <dbReference type="ARBA" id="ARBA00010211"/>
    </source>
</evidence>
<dbReference type="GO" id="GO:0016787">
    <property type="term" value="F:hydrolase activity"/>
    <property type="evidence" value="ECO:0007669"/>
    <property type="project" value="UniProtKB-KW"/>
</dbReference>
<dbReference type="FunFam" id="3.90.850.10:FF:000002">
    <property type="entry name" value="2-hydroxyhepta-2,4-diene-1,7-dioate isomerase"/>
    <property type="match status" value="1"/>
</dbReference>